<dbReference type="Proteomes" id="UP000777784">
    <property type="component" value="Unassembled WGS sequence"/>
</dbReference>
<evidence type="ECO:0000259" key="1">
    <source>
        <dbReference type="Pfam" id="PF05838"/>
    </source>
</evidence>
<reference evidence="3" key="1">
    <citation type="submission" date="2021-05" db="EMBL/GenBank/DDBJ databases">
        <title>Energy efficiency and biological interactions define the core microbiome of deep oligotrophic groundwater.</title>
        <authorList>
            <person name="Mehrshad M."/>
            <person name="Lopez-Fernandez M."/>
            <person name="Bell E."/>
            <person name="Bernier-Latmani R."/>
            <person name="Bertilsson S."/>
            <person name="Dopson M."/>
        </authorList>
    </citation>
    <scope>NUCLEOTIDE SEQUENCE</scope>
    <source>
        <strain evidence="3">Modern_marine.mb.64</strain>
    </source>
</reference>
<dbReference type="AlphaFoldDB" id="A0A948RYD7"/>
<dbReference type="Pfam" id="PF05838">
    <property type="entry name" value="Glyco_hydro_108"/>
    <property type="match status" value="1"/>
</dbReference>
<sequence length="181" mass="20318">MSREIKRIVSVSTEEQGVMSRVLFEQAIEFVLEHEGEVLNDHPEDRGGPTKFGISQQWNPDVNVRELTREQAIDIYWQRYWLGHGYEQLPEPVASKVFDLAVNLGDQTAVICLQRALRACGLRVKVDGLLGLKTCGASRRADAAALMAALRSEAAGEYRLRVARDADQAAFRDGWLNRAYS</sequence>
<evidence type="ECO:0000313" key="4">
    <source>
        <dbReference type="Proteomes" id="UP000777784"/>
    </source>
</evidence>
<evidence type="ECO:0000259" key="2">
    <source>
        <dbReference type="Pfam" id="PF09374"/>
    </source>
</evidence>
<gene>
    <name evidence="3" type="ORF">KJ970_13140</name>
</gene>
<protein>
    <submittedName>
        <fullName evidence="3">Peptidoglycan-binding protein</fullName>
    </submittedName>
</protein>
<dbReference type="InterPro" id="IPR018537">
    <property type="entry name" value="Peptidoglycan-bd_3"/>
</dbReference>
<evidence type="ECO:0000313" key="3">
    <source>
        <dbReference type="EMBL" id="MBU2691859.1"/>
    </source>
</evidence>
<dbReference type="InterPro" id="IPR023346">
    <property type="entry name" value="Lysozyme-like_dom_sf"/>
</dbReference>
<dbReference type="Pfam" id="PF09374">
    <property type="entry name" value="PG_binding_3"/>
    <property type="match status" value="1"/>
</dbReference>
<comment type="caution">
    <text evidence="3">The sequence shown here is derived from an EMBL/GenBank/DDBJ whole genome shotgun (WGS) entry which is preliminary data.</text>
</comment>
<dbReference type="CDD" id="cd13926">
    <property type="entry name" value="N-acetylmuramidase_GH108"/>
    <property type="match status" value="1"/>
</dbReference>
<dbReference type="SUPFAM" id="SSF53955">
    <property type="entry name" value="Lysozyme-like"/>
    <property type="match status" value="1"/>
</dbReference>
<proteinExistence type="predicted"/>
<feature type="domain" description="Peptidoglycan binding" evidence="2">
    <location>
        <begin position="109"/>
        <end position="179"/>
    </location>
</feature>
<dbReference type="EMBL" id="JAHJDP010000077">
    <property type="protein sequence ID" value="MBU2691859.1"/>
    <property type="molecule type" value="Genomic_DNA"/>
</dbReference>
<dbReference type="Gene3D" id="1.20.141.10">
    <property type="entry name" value="Chitosanase, subunit A, domain 1"/>
    <property type="match status" value="1"/>
</dbReference>
<accession>A0A948RYD7</accession>
<feature type="domain" description="TtsA-like Glycoside hydrolase family 108" evidence="1">
    <location>
        <begin position="29"/>
        <end position="105"/>
    </location>
</feature>
<organism evidence="3 4">
    <name type="scientific">Eiseniibacteriota bacterium</name>
    <dbReference type="NCBI Taxonomy" id="2212470"/>
    <lineage>
        <taxon>Bacteria</taxon>
        <taxon>Candidatus Eiseniibacteriota</taxon>
    </lineage>
</organism>
<name>A0A948RYD7_UNCEI</name>
<dbReference type="InterPro" id="IPR008565">
    <property type="entry name" value="TtsA-like_GH18_dom"/>
</dbReference>